<feature type="signal peptide" evidence="3">
    <location>
        <begin position="1"/>
        <end position="20"/>
    </location>
</feature>
<evidence type="ECO:0000256" key="3">
    <source>
        <dbReference type="SAM" id="SignalP"/>
    </source>
</evidence>
<dbReference type="RefSeq" id="WP_189458495.1">
    <property type="nucleotide sequence ID" value="NZ_BMYO01000001.1"/>
</dbReference>
<feature type="domain" description="Glycine zipper 2TM" evidence="4">
    <location>
        <begin position="146"/>
        <end position="186"/>
    </location>
</feature>
<evidence type="ECO:0000259" key="4">
    <source>
        <dbReference type="Pfam" id="PF05433"/>
    </source>
</evidence>
<organism evidence="5 6">
    <name type="scientific">Jeongeupia chitinilytica</name>
    <dbReference type="NCBI Taxonomy" id="1041641"/>
    <lineage>
        <taxon>Bacteria</taxon>
        <taxon>Pseudomonadati</taxon>
        <taxon>Pseudomonadota</taxon>
        <taxon>Betaproteobacteria</taxon>
        <taxon>Neisseriales</taxon>
        <taxon>Chitinibacteraceae</taxon>
        <taxon>Jeongeupia</taxon>
    </lineage>
</organism>
<comment type="caution">
    <text evidence="5">The sequence shown here is derived from an EMBL/GenBank/DDBJ whole genome shotgun (WGS) entry which is preliminary data.</text>
</comment>
<keyword evidence="2" id="KW-0472">Membrane</keyword>
<dbReference type="PANTHER" id="PTHR35603:SF2">
    <property type="entry name" value="OUTER MEMBRANE LIPOPROTEIN"/>
    <property type="match status" value="1"/>
</dbReference>
<keyword evidence="6" id="KW-1185">Reference proteome</keyword>
<evidence type="ECO:0000313" key="5">
    <source>
        <dbReference type="EMBL" id="GHD56690.1"/>
    </source>
</evidence>
<dbReference type="InterPro" id="IPR008816">
    <property type="entry name" value="Gly_zipper_2TM_dom"/>
</dbReference>
<proteinExistence type="predicted"/>
<comment type="subcellular location">
    <subcellularLocation>
        <location evidence="1">Membrane</location>
    </subcellularLocation>
</comment>
<dbReference type="Pfam" id="PF05433">
    <property type="entry name" value="Rick_17kDa_Anti"/>
    <property type="match status" value="1"/>
</dbReference>
<reference evidence="6" key="1">
    <citation type="journal article" date="2019" name="Int. J. Syst. Evol. Microbiol.">
        <title>The Global Catalogue of Microorganisms (GCM) 10K type strain sequencing project: providing services to taxonomists for standard genome sequencing and annotation.</title>
        <authorList>
            <consortium name="The Broad Institute Genomics Platform"/>
            <consortium name="The Broad Institute Genome Sequencing Center for Infectious Disease"/>
            <person name="Wu L."/>
            <person name="Ma J."/>
        </authorList>
    </citation>
    <scope>NUCLEOTIDE SEQUENCE [LARGE SCALE GENOMIC DNA]</scope>
    <source>
        <strain evidence="6">KCTC 23701</strain>
    </source>
</reference>
<dbReference type="Proteomes" id="UP000604737">
    <property type="component" value="Unassembled WGS sequence"/>
</dbReference>
<protein>
    <recommendedName>
        <fullName evidence="4">Glycine zipper 2TM domain-containing protein</fullName>
    </recommendedName>
</protein>
<name>A0ABQ3GVA7_9NEIS</name>
<evidence type="ECO:0000313" key="6">
    <source>
        <dbReference type="Proteomes" id="UP000604737"/>
    </source>
</evidence>
<dbReference type="PANTHER" id="PTHR35603">
    <property type="match status" value="1"/>
</dbReference>
<accession>A0ABQ3GVA7</accession>
<feature type="chain" id="PRO_5046141125" description="Glycine zipper 2TM domain-containing protein" evidence="3">
    <location>
        <begin position="21"/>
        <end position="234"/>
    </location>
</feature>
<evidence type="ECO:0000256" key="2">
    <source>
        <dbReference type="ARBA" id="ARBA00023136"/>
    </source>
</evidence>
<dbReference type="InterPro" id="IPR051407">
    <property type="entry name" value="Bact_OM_lipoprot/Surf_antigen"/>
</dbReference>
<sequence length="234" mass="24128">MRIALWIAAAALTAGSWAHADGLNDTGTIHGTGHQSGTVACIEQAAGGQKSCIDAAIDHRTTTLDLVRSARSPDETPSCYSGGVRKVHINRDCKELIAGHRQLASAEPPGTGTRVPQRATASSCNDCGVVTKVQAVEQEGEGGWTGKIGGAVVGGLLGNQIGGGTGKTIATVAGAAGGAYAGNEVQKHVSKKTVYQVSFKLNSGAMQTVKFDDADHGFHKGDKIRFENGLLSHR</sequence>
<keyword evidence="3" id="KW-0732">Signal</keyword>
<dbReference type="EMBL" id="BMYO01000001">
    <property type="protein sequence ID" value="GHD56690.1"/>
    <property type="molecule type" value="Genomic_DNA"/>
</dbReference>
<gene>
    <name evidence="5" type="ORF">GCM10007350_04270</name>
</gene>
<evidence type="ECO:0000256" key="1">
    <source>
        <dbReference type="ARBA" id="ARBA00004370"/>
    </source>
</evidence>